<name>A0ABS8UEU0_9GAMM</name>
<protein>
    <recommendedName>
        <fullName evidence="5">Lipoprotein</fullName>
    </recommendedName>
</protein>
<dbReference type="EMBL" id="JAJQKU010000004">
    <property type="protein sequence ID" value="MCD9098018.1"/>
    <property type="molecule type" value="Genomic_DNA"/>
</dbReference>
<dbReference type="PROSITE" id="PS51257">
    <property type="entry name" value="PROKAR_LIPOPROTEIN"/>
    <property type="match status" value="1"/>
</dbReference>
<evidence type="ECO:0000313" key="3">
    <source>
        <dbReference type="EMBL" id="MCD9098018.1"/>
    </source>
</evidence>
<evidence type="ECO:0000256" key="1">
    <source>
        <dbReference type="SAM" id="MobiDB-lite"/>
    </source>
</evidence>
<keyword evidence="2" id="KW-0732">Signal</keyword>
<feature type="chain" id="PRO_5047017248" description="Lipoprotein" evidence="2">
    <location>
        <begin position="18"/>
        <end position="115"/>
    </location>
</feature>
<feature type="compositionally biased region" description="Low complexity" evidence="1">
    <location>
        <begin position="29"/>
        <end position="46"/>
    </location>
</feature>
<dbReference type="RefSeq" id="WP_232137174.1">
    <property type="nucleotide sequence ID" value="NZ_CP089507.1"/>
</dbReference>
<comment type="caution">
    <text evidence="3">The sequence shown here is derived from an EMBL/GenBank/DDBJ whole genome shotgun (WGS) entry which is preliminary data.</text>
</comment>
<gene>
    <name evidence="3" type="ORF">LTT95_13825</name>
</gene>
<feature type="region of interest" description="Disordered" evidence="1">
    <location>
        <begin position="19"/>
        <end position="56"/>
    </location>
</feature>
<proteinExistence type="predicted"/>
<evidence type="ECO:0000256" key="2">
    <source>
        <dbReference type="SAM" id="SignalP"/>
    </source>
</evidence>
<organism evidence="3 4">
    <name type="scientific">Luteimonas fraxinea</name>
    <dbReference type="NCBI Taxonomy" id="2901869"/>
    <lineage>
        <taxon>Bacteria</taxon>
        <taxon>Pseudomonadati</taxon>
        <taxon>Pseudomonadota</taxon>
        <taxon>Gammaproteobacteria</taxon>
        <taxon>Lysobacterales</taxon>
        <taxon>Lysobacteraceae</taxon>
        <taxon>Luteimonas</taxon>
    </lineage>
</organism>
<evidence type="ECO:0000313" key="4">
    <source>
        <dbReference type="Proteomes" id="UP001430360"/>
    </source>
</evidence>
<reference evidence="3" key="2">
    <citation type="journal article" date="2022" name="Syst. Appl. Microbiol.">
        <title>Physiological and genomic characterisation of Luteimonas fraxinea sp. nov., a bacterial species associated with trees tolerant to ash dieback.</title>
        <authorList>
            <person name="Ulrich K."/>
            <person name="Becker R."/>
            <person name="Behrendt U."/>
            <person name="Kube M."/>
            <person name="Schneck V."/>
            <person name="Ulrich A."/>
        </authorList>
    </citation>
    <scope>NUCLEOTIDE SEQUENCE</scope>
    <source>
        <strain evidence="3">A1P009</strain>
    </source>
</reference>
<feature type="signal peptide" evidence="2">
    <location>
        <begin position="1"/>
        <end position="17"/>
    </location>
</feature>
<evidence type="ECO:0008006" key="5">
    <source>
        <dbReference type="Google" id="ProtNLM"/>
    </source>
</evidence>
<dbReference type="Proteomes" id="UP001430360">
    <property type="component" value="Unassembled WGS sequence"/>
</dbReference>
<reference evidence="3" key="1">
    <citation type="submission" date="2021-12" db="EMBL/GenBank/DDBJ databases">
        <authorList>
            <person name="Ulrich A."/>
        </authorList>
    </citation>
    <scope>NUCLEOTIDE SEQUENCE</scope>
    <source>
        <strain evidence="3">A1P009</strain>
    </source>
</reference>
<accession>A0ABS8UEU0</accession>
<keyword evidence="4" id="KW-1185">Reference proteome</keyword>
<sequence length="115" mass="12063">MKMFLIPLCAIALVACNGEEPASSPPTETPTAAAPVAPASPVAAPADGTPQSYGNDMLPSAEVIAFESADKQHGYTDARIEWDENNCAVYEGVAPNGERARHPLVAQDNQPICSR</sequence>